<dbReference type="AlphaFoldDB" id="A0A0E9VWK6"/>
<sequence length="28" mass="3457">MKLRYQGKWIFIEGTTDHPEICYNTRKQ</sequence>
<evidence type="ECO:0000313" key="1">
    <source>
        <dbReference type="EMBL" id="JAH82441.1"/>
    </source>
</evidence>
<dbReference type="EMBL" id="GBXM01026136">
    <property type="protein sequence ID" value="JAH82441.1"/>
    <property type="molecule type" value="Transcribed_RNA"/>
</dbReference>
<protein>
    <submittedName>
        <fullName evidence="1">Uncharacterized protein</fullName>
    </submittedName>
</protein>
<reference evidence="1" key="2">
    <citation type="journal article" date="2015" name="Fish Shellfish Immunol.">
        <title>Early steps in the European eel (Anguilla anguilla)-Vibrio vulnificus interaction in the gills: Role of the RtxA13 toxin.</title>
        <authorList>
            <person name="Callol A."/>
            <person name="Pajuelo D."/>
            <person name="Ebbesson L."/>
            <person name="Teles M."/>
            <person name="MacKenzie S."/>
            <person name="Amaro C."/>
        </authorList>
    </citation>
    <scope>NUCLEOTIDE SEQUENCE</scope>
</reference>
<accession>A0A0E9VWK6</accession>
<reference evidence="1" key="1">
    <citation type="submission" date="2014-11" db="EMBL/GenBank/DDBJ databases">
        <authorList>
            <person name="Amaro Gonzalez C."/>
        </authorList>
    </citation>
    <scope>NUCLEOTIDE SEQUENCE</scope>
</reference>
<proteinExistence type="predicted"/>
<organism evidence="1">
    <name type="scientific">Anguilla anguilla</name>
    <name type="common">European freshwater eel</name>
    <name type="synonym">Muraena anguilla</name>
    <dbReference type="NCBI Taxonomy" id="7936"/>
    <lineage>
        <taxon>Eukaryota</taxon>
        <taxon>Metazoa</taxon>
        <taxon>Chordata</taxon>
        <taxon>Craniata</taxon>
        <taxon>Vertebrata</taxon>
        <taxon>Euteleostomi</taxon>
        <taxon>Actinopterygii</taxon>
        <taxon>Neopterygii</taxon>
        <taxon>Teleostei</taxon>
        <taxon>Anguilliformes</taxon>
        <taxon>Anguillidae</taxon>
        <taxon>Anguilla</taxon>
    </lineage>
</organism>
<name>A0A0E9VWK6_ANGAN</name>